<dbReference type="Proteomes" id="UP001194469">
    <property type="component" value="Unassembled WGS sequence"/>
</dbReference>
<organism evidence="2 3">
    <name type="scientific">Nitratidesulfovibrio oxamicus</name>
    <dbReference type="NCBI Taxonomy" id="32016"/>
    <lineage>
        <taxon>Bacteria</taxon>
        <taxon>Pseudomonadati</taxon>
        <taxon>Thermodesulfobacteriota</taxon>
        <taxon>Desulfovibrionia</taxon>
        <taxon>Desulfovibrionales</taxon>
        <taxon>Desulfovibrionaceae</taxon>
        <taxon>Nitratidesulfovibrio</taxon>
    </lineage>
</organism>
<feature type="domain" description="Dinitrogenase iron-molybdenum cofactor biosynthesis" evidence="1">
    <location>
        <begin position="12"/>
        <end position="99"/>
    </location>
</feature>
<evidence type="ECO:0000259" key="1">
    <source>
        <dbReference type="Pfam" id="PF02579"/>
    </source>
</evidence>
<accession>A0ABS0J2E7</accession>
<gene>
    <name evidence="2" type="ORF">FVW20_06080</name>
</gene>
<dbReference type="RefSeq" id="WP_196608732.1">
    <property type="nucleotide sequence ID" value="NZ_VRYY01000135.1"/>
</dbReference>
<evidence type="ECO:0000313" key="2">
    <source>
        <dbReference type="EMBL" id="MBG3876603.1"/>
    </source>
</evidence>
<reference evidence="2 3" key="1">
    <citation type="submission" date="2019-08" db="EMBL/GenBank/DDBJ databases">
        <authorList>
            <person name="Luo N."/>
        </authorList>
    </citation>
    <scope>NUCLEOTIDE SEQUENCE [LARGE SCALE GENOMIC DNA]</scope>
    <source>
        <strain evidence="2 3">NCIMB 9442</strain>
    </source>
</reference>
<dbReference type="EMBL" id="VRYY01000135">
    <property type="protein sequence ID" value="MBG3876603.1"/>
    <property type="molecule type" value="Genomic_DNA"/>
</dbReference>
<name>A0ABS0J2E7_9BACT</name>
<dbReference type="Pfam" id="PF02579">
    <property type="entry name" value="Nitro_FeMo-Co"/>
    <property type="match status" value="1"/>
</dbReference>
<dbReference type="InterPro" id="IPR003731">
    <property type="entry name" value="Di-Nase_FeMo-co_biosynth"/>
</dbReference>
<dbReference type="Gene3D" id="3.30.420.130">
    <property type="entry name" value="Dinitrogenase iron-molybdenum cofactor biosynthesis domain"/>
    <property type="match status" value="1"/>
</dbReference>
<evidence type="ECO:0000313" key="3">
    <source>
        <dbReference type="Proteomes" id="UP001194469"/>
    </source>
</evidence>
<dbReference type="SUPFAM" id="SSF53146">
    <property type="entry name" value="Nitrogenase accessory factor-like"/>
    <property type="match status" value="1"/>
</dbReference>
<keyword evidence="3" id="KW-1185">Reference proteome</keyword>
<proteinExistence type="predicted"/>
<comment type="caution">
    <text evidence="2">The sequence shown here is derived from an EMBL/GenBank/DDBJ whole genome shotgun (WGS) entry which is preliminary data.</text>
</comment>
<protein>
    <submittedName>
        <fullName evidence="2">Dinitrogenase iron-molybdenum cofactor biosynthesis protein</fullName>
    </submittedName>
</protein>
<sequence length="115" mass="12958">MPATLLIPLYRDEVAPRFDLAGEALLVHLDADGAELSRSSVLLAHASSEELCRIALEEKVRVVICNGIDDEFWQYLRWKRIEVIDNVMGPVDEAIARFRADALRPGDILFHRSDA</sequence>
<dbReference type="InterPro" id="IPR036105">
    <property type="entry name" value="DiNase_FeMo-co_biosyn_sf"/>
</dbReference>